<dbReference type="EMBL" id="JBHSIZ010000045">
    <property type="protein sequence ID" value="MFC4961186.1"/>
    <property type="molecule type" value="Genomic_DNA"/>
</dbReference>
<evidence type="ECO:0000256" key="1">
    <source>
        <dbReference type="SAM" id="Phobius"/>
    </source>
</evidence>
<keyword evidence="1" id="KW-1133">Transmembrane helix</keyword>
<dbReference type="RefSeq" id="WP_344377733.1">
    <property type="nucleotide sequence ID" value="NZ_BAAASQ010000019.1"/>
</dbReference>
<keyword evidence="1" id="KW-0812">Transmembrane</keyword>
<feature type="transmembrane region" description="Helical" evidence="1">
    <location>
        <begin position="53"/>
        <end position="72"/>
    </location>
</feature>
<feature type="transmembrane region" description="Helical" evidence="1">
    <location>
        <begin position="21"/>
        <end position="47"/>
    </location>
</feature>
<evidence type="ECO:0000313" key="3">
    <source>
        <dbReference type="Proteomes" id="UP001595834"/>
    </source>
</evidence>
<reference evidence="3" key="1">
    <citation type="journal article" date="2019" name="Int. J. Syst. Evol. Microbiol.">
        <title>The Global Catalogue of Microorganisms (GCM) 10K type strain sequencing project: providing services to taxonomists for standard genome sequencing and annotation.</title>
        <authorList>
            <consortium name="The Broad Institute Genomics Platform"/>
            <consortium name="The Broad Institute Genome Sequencing Center for Infectious Disease"/>
            <person name="Wu L."/>
            <person name="Ma J."/>
        </authorList>
    </citation>
    <scope>NUCLEOTIDE SEQUENCE [LARGE SCALE GENOMIC DNA]</scope>
    <source>
        <strain evidence="3">CCM 7224</strain>
    </source>
</reference>
<name>A0ABV9UZV6_9ACTN</name>
<evidence type="ECO:0000313" key="2">
    <source>
        <dbReference type="EMBL" id="MFC4961186.1"/>
    </source>
</evidence>
<dbReference type="Proteomes" id="UP001595834">
    <property type="component" value="Unassembled WGS sequence"/>
</dbReference>
<keyword evidence="3" id="KW-1185">Reference proteome</keyword>
<dbReference type="Pfam" id="PF19857">
    <property type="entry name" value="DUF6332"/>
    <property type="match status" value="1"/>
</dbReference>
<proteinExistence type="predicted"/>
<dbReference type="InterPro" id="IPR046295">
    <property type="entry name" value="DUF6332"/>
</dbReference>
<organism evidence="2 3">
    <name type="scientific">Streptomyces mauvecolor</name>
    <dbReference type="NCBI Taxonomy" id="58345"/>
    <lineage>
        <taxon>Bacteria</taxon>
        <taxon>Bacillati</taxon>
        <taxon>Actinomycetota</taxon>
        <taxon>Actinomycetes</taxon>
        <taxon>Kitasatosporales</taxon>
        <taxon>Streptomycetaceae</taxon>
        <taxon>Streptomyces</taxon>
    </lineage>
</organism>
<gene>
    <name evidence="2" type="ORF">ACFPFX_33345</name>
</gene>
<accession>A0ABV9UZV6</accession>
<comment type="caution">
    <text evidence="2">The sequence shown here is derived from an EMBL/GenBank/DDBJ whole genome shotgun (WGS) entry which is preliminary data.</text>
</comment>
<protein>
    <submittedName>
        <fullName evidence="2">DUF6332 family protein</fullName>
    </submittedName>
</protein>
<sequence length="87" mass="9284">MTTTRARRTQAERDAMTIETVSALFSSTLYAGATFLLFVLPVLYGLVSGAAKNGLVTVAGVAAAVAFVARMVEGLWRFGQRDPEADE</sequence>
<keyword evidence="1" id="KW-0472">Membrane</keyword>